<keyword evidence="8" id="KW-1133">Transmembrane helix</keyword>
<keyword evidence="8" id="KW-0812">Transmembrane</keyword>
<feature type="domain" description="FAD-binding PCMH-type" evidence="9">
    <location>
        <begin position="119"/>
        <end position="375"/>
    </location>
</feature>
<dbReference type="Pfam" id="PF02754">
    <property type="entry name" value="CCG"/>
    <property type="match status" value="1"/>
</dbReference>
<evidence type="ECO:0000256" key="7">
    <source>
        <dbReference type="ARBA" id="ARBA00023014"/>
    </source>
</evidence>
<dbReference type="PROSITE" id="PS51387">
    <property type="entry name" value="FAD_PCMH"/>
    <property type="match status" value="1"/>
</dbReference>
<keyword evidence="4" id="KW-0274">FAD</keyword>
<dbReference type="GO" id="GO:0071949">
    <property type="term" value="F:FAD binding"/>
    <property type="evidence" value="ECO:0007669"/>
    <property type="project" value="InterPro"/>
</dbReference>
<dbReference type="InterPro" id="IPR006094">
    <property type="entry name" value="Oxid_FAD_bind_N"/>
</dbReference>
<keyword evidence="2" id="KW-0285">Flavoprotein</keyword>
<dbReference type="RefSeq" id="WP_152213109.1">
    <property type="nucleotide sequence ID" value="NZ_WFLN01000007.1"/>
</dbReference>
<evidence type="ECO:0000256" key="2">
    <source>
        <dbReference type="ARBA" id="ARBA00022630"/>
    </source>
</evidence>
<evidence type="ECO:0000313" key="11">
    <source>
        <dbReference type="Proteomes" id="UP000442694"/>
    </source>
</evidence>
<name>A0A833JBQ3_9BACT</name>
<dbReference type="InterPro" id="IPR016167">
    <property type="entry name" value="FAD-bd_PCMH_sub1"/>
</dbReference>
<accession>A0A833JBQ3</accession>
<dbReference type="AlphaFoldDB" id="A0A833JBQ3"/>
<dbReference type="EMBL" id="WFLN01000007">
    <property type="protein sequence ID" value="KAB8029766.1"/>
    <property type="molecule type" value="Genomic_DNA"/>
</dbReference>
<evidence type="ECO:0000256" key="8">
    <source>
        <dbReference type="SAM" id="Phobius"/>
    </source>
</evidence>
<reference evidence="10 11" key="1">
    <citation type="submission" date="2019-10" db="EMBL/GenBank/DDBJ databases">
        <title>New genus of Silvanigrellaceae.</title>
        <authorList>
            <person name="Pitt A."/>
            <person name="Hahn M.W."/>
        </authorList>
    </citation>
    <scope>NUCLEOTIDE SEQUENCE [LARGE SCALE GENOMIC DNA]</scope>
    <source>
        <strain evidence="10 11">33A1-SZDP</strain>
    </source>
</reference>
<dbReference type="InterPro" id="IPR016164">
    <property type="entry name" value="FAD-linked_Oxase-like_C"/>
</dbReference>
<keyword evidence="11" id="KW-1185">Reference proteome</keyword>
<dbReference type="InterPro" id="IPR004017">
    <property type="entry name" value="Cys_rich_dom"/>
</dbReference>
<dbReference type="InterPro" id="IPR004113">
    <property type="entry name" value="FAD-bd_oxidored_4_C"/>
</dbReference>
<protein>
    <submittedName>
        <fullName evidence="10">FAD-binding protein</fullName>
    </submittedName>
</protein>
<dbReference type="Pfam" id="PF01565">
    <property type="entry name" value="FAD_binding_4"/>
    <property type="match status" value="1"/>
</dbReference>
<dbReference type="InterPro" id="IPR036318">
    <property type="entry name" value="FAD-bd_PCMH-like_sf"/>
</dbReference>
<dbReference type="Gene3D" id="3.30.465.10">
    <property type="match status" value="1"/>
</dbReference>
<keyword evidence="5" id="KW-0560">Oxidoreductase</keyword>
<organism evidence="10 11">
    <name type="scientific">Fluviispira multicolorata</name>
    <dbReference type="NCBI Taxonomy" id="2654512"/>
    <lineage>
        <taxon>Bacteria</taxon>
        <taxon>Pseudomonadati</taxon>
        <taxon>Bdellovibrionota</taxon>
        <taxon>Oligoflexia</taxon>
        <taxon>Silvanigrellales</taxon>
        <taxon>Silvanigrellaceae</taxon>
        <taxon>Fluviispira</taxon>
    </lineage>
</organism>
<proteinExistence type="predicted"/>
<dbReference type="Proteomes" id="UP000442694">
    <property type="component" value="Unassembled WGS sequence"/>
</dbReference>
<dbReference type="GO" id="GO:0046872">
    <property type="term" value="F:metal ion binding"/>
    <property type="evidence" value="ECO:0007669"/>
    <property type="project" value="UniProtKB-KW"/>
</dbReference>
<dbReference type="InterPro" id="IPR017900">
    <property type="entry name" value="4Fe4S_Fe_S_CS"/>
</dbReference>
<keyword evidence="8" id="KW-0472">Membrane</keyword>
<keyword evidence="6" id="KW-0408">Iron</keyword>
<evidence type="ECO:0000256" key="3">
    <source>
        <dbReference type="ARBA" id="ARBA00022723"/>
    </source>
</evidence>
<dbReference type="PROSITE" id="PS00198">
    <property type="entry name" value="4FE4S_FER_1"/>
    <property type="match status" value="1"/>
</dbReference>
<dbReference type="PANTHER" id="PTHR11748">
    <property type="entry name" value="D-LACTATE DEHYDROGENASE"/>
    <property type="match status" value="1"/>
</dbReference>
<keyword evidence="7" id="KW-0411">Iron-sulfur</keyword>
<comment type="cofactor">
    <cofactor evidence="1">
        <name>FAD</name>
        <dbReference type="ChEBI" id="CHEBI:57692"/>
    </cofactor>
</comment>
<evidence type="ECO:0000256" key="6">
    <source>
        <dbReference type="ARBA" id="ARBA00023004"/>
    </source>
</evidence>
<comment type="caution">
    <text evidence="10">The sequence shown here is derived from an EMBL/GenBank/DDBJ whole genome shotgun (WGS) entry which is preliminary data.</text>
</comment>
<dbReference type="InterPro" id="IPR016166">
    <property type="entry name" value="FAD-bd_PCMH"/>
</dbReference>
<dbReference type="InterPro" id="IPR009051">
    <property type="entry name" value="Helical_ferredxn"/>
</dbReference>
<evidence type="ECO:0000256" key="5">
    <source>
        <dbReference type="ARBA" id="ARBA00023002"/>
    </source>
</evidence>
<dbReference type="GO" id="GO:0016491">
    <property type="term" value="F:oxidoreductase activity"/>
    <property type="evidence" value="ECO:0007669"/>
    <property type="project" value="UniProtKB-KW"/>
</dbReference>
<dbReference type="GO" id="GO:0051536">
    <property type="term" value="F:iron-sulfur cluster binding"/>
    <property type="evidence" value="ECO:0007669"/>
    <property type="project" value="UniProtKB-KW"/>
</dbReference>
<sequence length="1205" mass="136344">MNTQEIDNWLDIAGLMPPMPNEAAKKLYKKLGVDTSGKHTFLPSLITRNEYANSILPLMKQELNEDLFNFINKRVEKTFEIRNKLKTLQNRIIEIVGEGNFSALWLDREAFSADSMEHRALITEAVIHIYSSEALQKIVTLFYNHNIPMIPYGEGGGYNMGVTPMAPAVTISLRGIDHISEIKPSRRTEGKFEVSVGSGVPFKDLVAYLAKRGFVLRCDPNTPRAATGGIAATGSNGGRKAFEVILHGRAVTSDGTALCFAADKFETDCINNEPFLLARKFFSIENTKEFESIYFELKRKKLKACITPNSTGVVIPLQGMKANANMLAQKAEQIKKGTSHIDTMEDSPTLPISAFVGAEGSTGFIYEVTFEIDKPLEWLQASRWHFNNVDAAMCATRAIKKLPKNEQPEYFEFISGQSIKRFLIHDFPTVFSNEDEAVIILAVEGNNKEECALRHMLNEKMAHEEMLKNGYKVTDVLIKMEKTNVLLQSEGIDQFEVLRKPREELPKKLRTKCKTDMEIRTEYLGEVLKIVAGTNPRARATQKQDVLFGHLTPNHTAIIHWNIGGFDLYDEEQADIAWDYLENVIGKAQSLAPANDKHGSARFTGEHGVAGKAPFLWLNYIPENDFKRMCAVKDTLDEKDLFNPETLFLRTSHSRALRARLLNTSAKFILDSLAKTRKIQNVENSELVDSSLSLLAAENYAVLEGQRCTRCNSCKVCPVIDAEHELERENRRKSKQSVLPSKRNILMFMEKITHIRRAAEQTEDKNAVEKIFKVTAQMMKESASLLSKCFYCRKCDKACPVDIEIHPLMRAYHKMGKLPSMGSKLWGFIYERLMGEDFFKSITYRLVAFFIFLGAPFLYFIRKLSFIPDWIKSYTVPPTLAFAHYEPVNEGAKIEDQDNFVIISKDVGTDNFIANDLLDKETVYIRYRGCMDTFGKPEATTSVDEYFKSVLNSRIVDLEKKMCCGFPFEADGLHERAKQSQILSLIEIAKCINRLIQECKDSFHEIPKFIVFSNCPTCCEAIKEMRELLKSESIMEQIRIRSKIPDDFNMKLIDFDIQDTAELAMSLIKKSKTENIKISEETITLNKVTKTVGLKVPCHNTKAATQAQIELLKMYYTGVASYDRCCGLSGTGRLKHPKIGTKISEKLFEQIREEPPSAVVTGCPSCRDGVKMQRDILAAKKDSIAEFEVSGIFEQILKDCKKVSS</sequence>
<keyword evidence="3" id="KW-0479">Metal-binding</keyword>
<evidence type="ECO:0000259" key="9">
    <source>
        <dbReference type="PROSITE" id="PS51387"/>
    </source>
</evidence>
<dbReference type="InterPro" id="IPR016169">
    <property type="entry name" value="FAD-bd_PCMH_sub2"/>
</dbReference>
<dbReference type="SUPFAM" id="SSF56176">
    <property type="entry name" value="FAD-binding/transporter-associated domain-like"/>
    <property type="match status" value="1"/>
</dbReference>
<dbReference type="SUPFAM" id="SSF55103">
    <property type="entry name" value="FAD-linked oxidases, C-terminal domain"/>
    <property type="match status" value="1"/>
</dbReference>
<evidence type="ECO:0000256" key="1">
    <source>
        <dbReference type="ARBA" id="ARBA00001974"/>
    </source>
</evidence>
<gene>
    <name evidence="10" type="ORF">GCL57_09495</name>
</gene>
<dbReference type="Gene3D" id="3.30.43.10">
    <property type="entry name" value="Uridine Diphospho-n-acetylenolpyruvylglucosamine Reductase, domain 2"/>
    <property type="match status" value="1"/>
</dbReference>
<evidence type="ECO:0000313" key="10">
    <source>
        <dbReference type="EMBL" id="KAB8029766.1"/>
    </source>
</evidence>
<dbReference type="Pfam" id="PF02913">
    <property type="entry name" value="FAD-oxidase_C"/>
    <property type="match status" value="1"/>
</dbReference>
<evidence type="ECO:0000256" key="4">
    <source>
        <dbReference type="ARBA" id="ARBA00022827"/>
    </source>
</evidence>
<dbReference type="Gene3D" id="1.10.1060.10">
    <property type="entry name" value="Alpha-helical ferredoxin"/>
    <property type="match status" value="1"/>
</dbReference>
<feature type="transmembrane region" description="Helical" evidence="8">
    <location>
        <begin position="842"/>
        <end position="861"/>
    </location>
</feature>
<dbReference type="SUPFAM" id="SSF46548">
    <property type="entry name" value="alpha-helical ferredoxin"/>
    <property type="match status" value="1"/>
</dbReference>